<dbReference type="InterPro" id="IPR004864">
    <property type="entry name" value="LEA_2"/>
</dbReference>
<dbReference type="PANTHER" id="PTHR31234">
    <property type="entry name" value="LATE EMBRYOGENESIS ABUNDANT (LEA) HYDROXYPROLINE-RICH GLYCOPROTEIN FAMILY"/>
    <property type="match status" value="1"/>
</dbReference>
<dbReference type="PANTHER" id="PTHR31234:SF72">
    <property type="entry name" value="NDR1_HIN1-LIKE PROTEIN 6"/>
    <property type="match status" value="1"/>
</dbReference>
<evidence type="ECO:0000256" key="3">
    <source>
        <dbReference type="ARBA" id="ARBA00022989"/>
    </source>
</evidence>
<dbReference type="Pfam" id="PF03168">
    <property type="entry name" value="LEA_2"/>
    <property type="match status" value="1"/>
</dbReference>
<evidence type="ECO:0000256" key="1">
    <source>
        <dbReference type="ARBA" id="ARBA00004167"/>
    </source>
</evidence>
<organism evidence="7 8">
    <name type="scientific">Ilex paraguariensis</name>
    <name type="common">yerba mate</name>
    <dbReference type="NCBI Taxonomy" id="185542"/>
    <lineage>
        <taxon>Eukaryota</taxon>
        <taxon>Viridiplantae</taxon>
        <taxon>Streptophyta</taxon>
        <taxon>Embryophyta</taxon>
        <taxon>Tracheophyta</taxon>
        <taxon>Spermatophyta</taxon>
        <taxon>Magnoliopsida</taxon>
        <taxon>eudicotyledons</taxon>
        <taxon>Gunneridae</taxon>
        <taxon>Pentapetalae</taxon>
        <taxon>asterids</taxon>
        <taxon>campanulids</taxon>
        <taxon>Aquifoliales</taxon>
        <taxon>Aquifoliaceae</taxon>
        <taxon>Ilex</taxon>
    </lineage>
</organism>
<evidence type="ECO:0000256" key="4">
    <source>
        <dbReference type="ARBA" id="ARBA00023136"/>
    </source>
</evidence>
<accession>A0ABC8S2H9</accession>
<comment type="subcellular location">
    <subcellularLocation>
        <location evidence="1">Membrane</location>
        <topology evidence="1">Single-pass membrane protein</topology>
    </subcellularLocation>
</comment>
<dbReference type="EMBL" id="CAUOFW020002125">
    <property type="protein sequence ID" value="CAK9151354.1"/>
    <property type="molecule type" value="Genomic_DNA"/>
</dbReference>
<evidence type="ECO:0000259" key="6">
    <source>
        <dbReference type="Pfam" id="PF03168"/>
    </source>
</evidence>
<keyword evidence="8" id="KW-1185">Reference proteome</keyword>
<evidence type="ECO:0000256" key="5">
    <source>
        <dbReference type="SAM" id="Phobius"/>
    </source>
</evidence>
<comment type="caution">
    <text evidence="7">The sequence shown here is derived from an EMBL/GenBank/DDBJ whole genome shotgun (WGS) entry which is preliminary data.</text>
</comment>
<keyword evidence="2 5" id="KW-0812">Transmembrane</keyword>
<keyword evidence="4 5" id="KW-0472">Membrane</keyword>
<evidence type="ECO:0000256" key="2">
    <source>
        <dbReference type="ARBA" id="ARBA00022692"/>
    </source>
</evidence>
<feature type="transmembrane region" description="Helical" evidence="5">
    <location>
        <begin position="50"/>
        <end position="74"/>
    </location>
</feature>
<dbReference type="AlphaFoldDB" id="A0ABC8S2H9"/>
<name>A0ABC8S2H9_9AQUA</name>
<keyword evidence="3 5" id="KW-1133">Transmembrane helix</keyword>
<proteinExistence type="predicted"/>
<feature type="domain" description="Late embryogenesis abundant protein LEA-2 subgroup" evidence="6">
    <location>
        <begin position="108"/>
        <end position="201"/>
    </location>
</feature>
<evidence type="ECO:0000313" key="8">
    <source>
        <dbReference type="Proteomes" id="UP001642360"/>
    </source>
</evidence>
<dbReference type="InterPro" id="IPR044839">
    <property type="entry name" value="NDR1-like"/>
</dbReference>
<evidence type="ECO:0000313" key="7">
    <source>
        <dbReference type="EMBL" id="CAK9151354.1"/>
    </source>
</evidence>
<dbReference type="GO" id="GO:0016020">
    <property type="term" value="C:membrane"/>
    <property type="evidence" value="ECO:0007669"/>
    <property type="project" value="UniProtKB-SubCell"/>
</dbReference>
<dbReference type="Proteomes" id="UP001642360">
    <property type="component" value="Unassembled WGS sequence"/>
</dbReference>
<reference evidence="7 8" key="1">
    <citation type="submission" date="2024-02" db="EMBL/GenBank/DDBJ databases">
        <authorList>
            <person name="Vignale AGUSTIN F."/>
            <person name="Sosa J E."/>
            <person name="Modenutti C."/>
        </authorList>
    </citation>
    <scope>NUCLEOTIDE SEQUENCE [LARGE SCALE GENOMIC DNA]</scope>
</reference>
<sequence length="236" mass="26436">MNAPPPPYVMLPENYGSNHGNVRPPPYRRNVPRYYSQNQKKSGGTSCLKCICCFFCFLFFLILIMAGLALYFYAIFDPQMPSYKVESLDVRSFNVELDFSLYTEFSLTVKAENPNKNIGFIYGSESALTVLYTDSTLCSGKLPAFHQGHENTTRMKVTLKGKSEFGSGLQQALTENRHTRRIPLLVRVKAPVSIVVGTIPMRQFVVFVNCSLVVDSLSPNKKPGIVSSNYKVAVSF</sequence>
<protein>
    <recommendedName>
        <fullName evidence="6">Late embryogenesis abundant protein LEA-2 subgroup domain-containing protein</fullName>
    </recommendedName>
</protein>
<gene>
    <name evidence="7" type="ORF">ILEXP_LOCUS19513</name>
</gene>